<feature type="region of interest" description="Disordered" evidence="1">
    <location>
        <begin position="173"/>
        <end position="196"/>
    </location>
</feature>
<evidence type="ECO:0000256" key="1">
    <source>
        <dbReference type="SAM" id="MobiDB-lite"/>
    </source>
</evidence>
<dbReference type="EMBL" id="FLUP01000001">
    <property type="protein sequence ID" value="SBV96101.1"/>
    <property type="molecule type" value="Genomic_DNA"/>
</dbReference>
<proteinExistence type="predicted"/>
<gene>
    <name evidence="2" type="ORF">KM92DES2_10748</name>
</gene>
<protein>
    <submittedName>
        <fullName evidence="2">Uncharacterized protein</fullName>
    </submittedName>
</protein>
<dbReference type="RefSeq" id="WP_227118732.1">
    <property type="nucleotide sequence ID" value="NZ_CABUEN010000005.1"/>
</dbReference>
<sequence length="196" mass="21917">MTISQISVWNRALGFLGTRSVASEQENTPEALQCRLYWDSARRQVLRDFPWSFAQRRTWMALVPLPEGYAPEFRFAYALPDDCLKVHEVRHEGITARPFCLAQNAAGDGSLLLTDAARALALYTEDVRNSRLFDDLFAHMLARKLAALIAAPLLKGSSQKATELEQLYAASLPPARSAAASERSDRPVEDPWLAVR</sequence>
<accession>A0A212J9K8</accession>
<name>A0A212J9K8_9BACT</name>
<evidence type="ECO:0000313" key="2">
    <source>
        <dbReference type="EMBL" id="SBV96101.1"/>
    </source>
</evidence>
<organism evidence="2">
    <name type="scientific">uncultured Desulfovibrio sp</name>
    <dbReference type="NCBI Taxonomy" id="167968"/>
    <lineage>
        <taxon>Bacteria</taxon>
        <taxon>Pseudomonadati</taxon>
        <taxon>Thermodesulfobacteriota</taxon>
        <taxon>Desulfovibrionia</taxon>
        <taxon>Desulfovibrionales</taxon>
        <taxon>Desulfovibrionaceae</taxon>
        <taxon>Desulfovibrio</taxon>
        <taxon>environmental samples</taxon>
    </lineage>
</organism>
<reference evidence="2" key="1">
    <citation type="submission" date="2016-04" db="EMBL/GenBank/DDBJ databases">
        <authorList>
            <person name="Evans L.H."/>
            <person name="Alamgir A."/>
            <person name="Owens N."/>
            <person name="Weber N.D."/>
            <person name="Virtaneva K."/>
            <person name="Barbian K."/>
            <person name="Babar A."/>
            <person name="Rosenke K."/>
        </authorList>
    </citation>
    <scope>NUCLEOTIDE SEQUENCE</scope>
    <source>
        <strain evidence="2">92-2</strain>
    </source>
</reference>
<dbReference type="AlphaFoldDB" id="A0A212J9K8"/>